<proteinExistence type="predicted"/>
<gene>
    <name evidence="1" type="ORF">PBY51_003349</name>
</gene>
<reference evidence="1 2" key="2">
    <citation type="journal article" date="2023" name="Mol. Biol. Evol.">
        <title>Genomics of Secondarily Temperate Adaptation in the Only Non-Antarctic Icefish.</title>
        <authorList>
            <person name="Rivera-Colon A.G."/>
            <person name="Rayamajhi N."/>
            <person name="Minhas B.F."/>
            <person name="Madrigal G."/>
            <person name="Bilyk K.T."/>
            <person name="Yoon V."/>
            <person name="Hune M."/>
            <person name="Gregory S."/>
            <person name="Cheng C.H.C."/>
            <person name="Catchen J.M."/>
        </authorList>
    </citation>
    <scope>NUCLEOTIDE SEQUENCE [LARGE SCALE GENOMIC DNA]</scope>
    <source>
        <strain evidence="1">JMC-PN-2008</strain>
    </source>
</reference>
<dbReference type="Proteomes" id="UP001346869">
    <property type="component" value="Unassembled WGS sequence"/>
</dbReference>
<sequence>MGGTPSPFQRGTGCVWLEMSGLGKNILAHLLSLNPESSSLPGGLFLECALLNVTCKASSKIPVFIRNTADHSVTLSPKRIIGEISAAQSTMPLNAMQIVATDSQMPS</sequence>
<keyword evidence="2" id="KW-1185">Reference proteome</keyword>
<dbReference type="AlphaFoldDB" id="A0AAN8ALE8"/>
<comment type="caution">
    <text evidence="1">The sequence shown here is derived from an EMBL/GenBank/DDBJ whole genome shotgun (WGS) entry which is preliminary data.</text>
</comment>
<accession>A0AAN8ALE8</accession>
<evidence type="ECO:0000313" key="2">
    <source>
        <dbReference type="Proteomes" id="UP001346869"/>
    </source>
</evidence>
<evidence type="ECO:0000313" key="1">
    <source>
        <dbReference type="EMBL" id="KAK5859268.1"/>
    </source>
</evidence>
<dbReference type="EMBL" id="JAUZQC010000015">
    <property type="protein sequence ID" value="KAK5859268.1"/>
    <property type="molecule type" value="Genomic_DNA"/>
</dbReference>
<reference evidence="1 2" key="1">
    <citation type="journal article" date="2023" name="Genes (Basel)">
        <title>Chromosome-Level Genome Assembly and Circadian Gene Repertoire of the Patagonia Blennie Eleginops maclovinus-The Closest Ancestral Proxy of Antarctic Cryonotothenioids.</title>
        <authorList>
            <person name="Cheng C.C."/>
            <person name="Rivera-Colon A.G."/>
            <person name="Minhas B.F."/>
            <person name="Wilson L."/>
            <person name="Rayamajhi N."/>
            <person name="Vargas-Chacoff L."/>
            <person name="Catchen J.M."/>
        </authorList>
    </citation>
    <scope>NUCLEOTIDE SEQUENCE [LARGE SCALE GENOMIC DNA]</scope>
    <source>
        <strain evidence="1">JMC-PN-2008</strain>
    </source>
</reference>
<organism evidence="1 2">
    <name type="scientific">Eleginops maclovinus</name>
    <name type="common">Patagonian blennie</name>
    <name type="synonym">Eleginus maclovinus</name>
    <dbReference type="NCBI Taxonomy" id="56733"/>
    <lineage>
        <taxon>Eukaryota</taxon>
        <taxon>Metazoa</taxon>
        <taxon>Chordata</taxon>
        <taxon>Craniata</taxon>
        <taxon>Vertebrata</taxon>
        <taxon>Euteleostomi</taxon>
        <taxon>Actinopterygii</taxon>
        <taxon>Neopterygii</taxon>
        <taxon>Teleostei</taxon>
        <taxon>Neoteleostei</taxon>
        <taxon>Acanthomorphata</taxon>
        <taxon>Eupercaria</taxon>
        <taxon>Perciformes</taxon>
        <taxon>Notothenioidei</taxon>
        <taxon>Eleginopidae</taxon>
        <taxon>Eleginops</taxon>
    </lineage>
</organism>
<protein>
    <submittedName>
        <fullName evidence="1">Uncharacterized protein</fullName>
    </submittedName>
</protein>
<name>A0AAN8ALE8_ELEMC</name>